<dbReference type="AlphaFoldDB" id="A0A2T7D6L0"/>
<sequence length="170" mass="18557">MASSYAIYTEVCQASSSSTRTNMLYRRFAMSASNDGNDPKGKSAETAINIAPPRVLLVDDSPSDCVTTSINLGRHDVLVTAVEGPRQALEILNSEHVVNLVLTVDCMPHMNGYDLLMEMKKSPKLNHLPVVITSEDIIPDRVKKCMDGGAKDYIQKPINSSNIASILSYI</sequence>
<dbReference type="PANTHER" id="PTHR43874">
    <property type="entry name" value="TWO-COMPONENT RESPONSE REGULATOR"/>
    <property type="match status" value="1"/>
</dbReference>
<dbReference type="InterPro" id="IPR011006">
    <property type="entry name" value="CheY-like_superfamily"/>
</dbReference>
<dbReference type="Gene3D" id="3.40.50.2300">
    <property type="match status" value="1"/>
</dbReference>
<reference evidence="4 5" key="1">
    <citation type="submission" date="2018-04" db="EMBL/GenBank/DDBJ databases">
        <title>WGS assembly of Panicum hallii var. hallii HAL2.</title>
        <authorList>
            <person name="Lovell J."/>
            <person name="Jenkins J."/>
            <person name="Lowry D."/>
            <person name="Mamidi S."/>
            <person name="Sreedasyam A."/>
            <person name="Weng X."/>
            <person name="Barry K."/>
            <person name="Bonette J."/>
            <person name="Campitelli B."/>
            <person name="Daum C."/>
            <person name="Gordon S."/>
            <person name="Gould B."/>
            <person name="Lipzen A."/>
            <person name="MacQueen A."/>
            <person name="Palacio-Mejia J."/>
            <person name="Plott C."/>
            <person name="Shakirov E."/>
            <person name="Shu S."/>
            <person name="Yoshinaga Y."/>
            <person name="Zane M."/>
            <person name="Rokhsar D."/>
            <person name="Grimwood J."/>
            <person name="Schmutz J."/>
            <person name="Juenger T."/>
        </authorList>
    </citation>
    <scope>NUCLEOTIDE SEQUENCE [LARGE SCALE GENOMIC DNA]</scope>
    <source>
        <strain evidence="5">cv. HAL2</strain>
    </source>
</reference>
<keyword evidence="5" id="KW-1185">Reference proteome</keyword>
<dbReference type="STRING" id="1504633.A0A2T7D6L0"/>
<comment type="caution">
    <text evidence="2">Lacks conserved residue(s) required for the propagation of feature annotation.</text>
</comment>
<dbReference type="Proteomes" id="UP000244336">
    <property type="component" value="Chromosome 6"/>
</dbReference>
<evidence type="ECO:0000313" key="5">
    <source>
        <dbReference type="Proteomes" id="UP000244336"/>
    </source>
</evidence>
<proteinExistence type="predicted"/>
<protein>
    <recommendedName>
        <fullName evidence="3">Response regulatory domain-containing protein</fullName>
    </recommendedName>
</protein>
<keyword evidence="1" id="KW-0902">Two-component regulatory system</keyword>
<dbReference type="PANTHER" id="PTHR43874:SF33">
    <property type="entry name" value="TWO-COMPONENT RESPONSE REGULATOR ORR8"/>
    <property type="match status" value="1"/>
</dbReference>
<dbReference type="SUPFAM" id="SSF52172">
    <property type="entry name" value="CheY-like"/>
    <property type="match status" value="1"/>
</dbReference>
<dbReference type="InterPro" id="IPR001789">
    <property type="entry name" value="Sig_transdc_resp-reg_receiver"/>
</dbReference>
<dbReference type="SMART" id="SM00448">
    <property type="entry name" value="REC"/>
    <property type="match status" value="1"/>
</dbReference>
<dbReference type="GO" id="GO:0000160">
    <property type="term" value="P:phosphorelay signal transduction system"/>
    <property type="evidence" value="ECO:0007669"/>
    <property type="project" value="UniProtKB-KW"/>
</dbReference>
<accession>A0A2T7D6L0</accession>
<dbReference type="GO" id="GO:0009736">
    <property type="term" value="P:cytokinin-activated signaling pathway"/>
    <property type="evidence" value="ECO:0007669"/>
    <property type="project" value="InterPro"/>
</dbReference>
<dbReference type="Pfam" id="PF00072">
    <property type="entry name" value="Response_reg"/>
    <property type="match status" value="1"/>
</dbReference>
<dbReference type="OrthoDB" id="594480at2759"/>
<evidence type="ECO:0000256" key="1">
    <source>
        <dbReference type="ARBA" id="ARBA00023012"/>
    </source>
</evidence>
<feature type="domain" description="Response regulatory" evidence="3">
    <location>
        <begin position="54"/>
        <end position="170"/>
    </location>
</feature>
<organism evidence="4 5">
    <name type="scientific">Panicum hallii var. hallii</name>
    <dbReference type="NCBI Taxonomy" id="1504633"/>
    <lineage>
        <taxon>Eukaryota</taxon>
        <taxon>Viridiplantae</taxon>
        <taxon>Streptophyta</taxon>
        <taxon>Embryophyta</taxon>
        <taxon>Tracheophyta</taxon>
        <taxon>Spermatophyta</taxon>
        <taxon>Magnoliopsida</taxon>
        <taxon>Liliopsida</taxon>
        <taxon>Poales</taxon>
        <taxon>Poaceae</taxon>
        <taxon>PACMAD clade</taxon>
        <taxon>Panicoideae</taxon>
        <taxon>Panicodae</taxon>
        <taxon>Paniceae</taxon>
        <taxon>Panicinae</taxon>
        <taxon>Panicum</taxon>
        <taxon>Panicum sect. Panicum</taxon>
    </lineage>
</organism>
<dbReference type="Gramene" id="PUZ51200">
    <property type="protein sequence ID" value="PUZ51200"/>
    <property type="gene ID" value="GQ55_6G162100"/>
</dbReference>
<dbReference type="EMBL" id="CM009754">
    <property type="protein sequence ID" value="PUZ51200.1"/>
    <property type="molecule type" value="Genomic_DNA"/>
</dbReference>
<dbReference type="InterPro" id="IPR045279">
    <property type="entry name" value="ARR-like"/>
</dbReference>
<evidence type="ECO:0000259" key="3">
    <source>
        <dbReference type="PROSITE" id="PS50110"/>
    </source>
</evidence>
<name>A0A2T7D6L0_9POAL</name>
<evidence type="ECO:0000256" key="2">
    <source>
        <dbReference type="PROSITE-ProRule" id="PRU00169"/>
    </source>
</evidence>
<gene>
    <name evidence="4" type="ORF">GQ55_6G162100</name>
</gene>
<dbReference type="PROSITE" id="PS50110">
    <property type="entry name" value="RESPONSE_REGULATORY"/>
    <property type="match status" value="1"/>
</dbReference>
<evidence type="ECO:0000313" key="4">
    <source>
        <dbReference type="EMBL" id="PUZ51200.1"/>
    </source>
</evidence>